<dbReference type="Proteomes" id="UP001501343">
    <property type="component" value="Unassembled WGS sequence"/>
</dbReference>
<evidence type="ECO:0008006" key="3">
    <source>
        <dbReference type="Google" id="ProtNLM"/>
    </source>
</evidence>
<proteinExistence type="predicted"/>
<accession>A0ABN2PZH0</accession>
<keyword evidence="2" id="KW-1185">Reference proteome</keyword>
<protein>
    <recommendedName>
        <fullName evidence="3">Maleylpyruvate isomerase</fullName>
    </recommendedName>
</protein>
<dbReference type="Gene3D" id="1.20.120.450">
    <property type="entry name" value="dinb family like domain"/>
    <property type="match status" value="1"/>
</dbReference>
<dbReference type="EMBL" id="BAAAOF010000006">
    <property type="protein sequence ID" value="GAA1936238.1"/>
    <property type="molecule type" value="Genomic_DNA"/>
</dbReference>
<gene>
    <name evidence="1" type="ORF">GCM10009775_30170</name>
</gene>
<sequence>MPSVLAAPPTDRMLQARRGTAYFSRILGELSDDELTGEREAAIVARVALHARASAETLEALREGWPYSPHATPFDDESVRFTSTLNAHALRNLHAHAVVHLNVEWRDLPDTMWDASVTLWDGRTSTPASLVEDRRRLVWTAAISLDPLARISAVPLDLRTDDDRLPVTSTP</sequence>
<dbReference type="SUPFAM" id="SSF109854">
    <property type="entry name" value="DinB/YfiT-like putative metalloenzymes"/>
    <property type="match status" value="1"/>
</dbReference>
<organism evidence="1 2">
    <name type="scientific">Microbacterium aoyamense</name>
    <dbReference type="NCBI Taxonomy" id="344166"/>
    <lineage>
        <taxon>Bacteria</taxon>
        <taxon>Bacillati</taxon>
        <taxon>Actinomycetota</taxon>
        <taxon>Actinomycetes</taxon>
        <taxon>Micrococcales</taxon>
        <taxon>Microbacteriaceae</taxon>
        <taxon>Microbacterium</taxon>
    </lineage>
</organism>
<dbReference type="RefSeq" id="WP_248152983.1">
    <property type="nucleotide sequence ID" value="NZ_BAAAOF010000006.1"/>
</dbReference>
<comment type="caution">
    <text evidence="1">The sequence shown here is derived from an EMBL/GenBank/DDBJ whole genome shotgun (WGS) entry which is preliminary data.</text>
</comment>
<name>A0ABN2PZH0_9MICO</name>
<evidence type="ECO:0000313" key="2">
    <source>
        <dbReference type="Proteomes" id="UP001501343"/>
    </source>
</evidence>
<reference evidence="1 2" key="1">
    <citation type="journal article" date="2019" name="Int. J. Syst. Evol. Microbiol.">
        <title>The Global Catalogue of Microorganisms (GCM) 10K type strain sequencing project: providing services to taxonomists for standard genome sequencing and annotation.</title>
        <authorList>
            <consortium name="The Broad Institute Genomics Platform"/>
            <consortium name="The Broad Institute Genome Sequencing Center for Infectious Disease"/>
            <person name="Wu L."/>
            <person name="Ma J."/>
        </authorList>
    </citation>
    <scope>NUCLEOTIDE SEQUENCE [LARGE SCALE GENOMIC DNA]</scope>
    <source>
        <strain evidence="1 2">JCM 14900</strain>
    </source>
</reference>
<dbReference type="InterPro" id="IPR034660">
    <property type="entry name" value="DinB/YfiT-like"/>
</dbReference>
<evidence type="ECO:0000313" key="1">
    <source>
        <dbReference type="EMBL" id="GAA1936238.1"/>
    </source>
</evidence>